<reference evidence="2 3" key="1">
    <citation type="submission" date="2021-04" db="EMBL/GenBank/DDBJ databases">
        <title>Genome analysis of Polyangium sp.</title>
        <authorList>
            <person name="Li Y."/>
            <person name="Wang J."/>
        </authorList>
    </citation>
    <scope>NUCLEOTIDE SEQUENCE [LARGE SCALE GENOMIC DNA]</scope>
    <source>
        <strain evidence="2 3">SDU14</strain>
    </source>
</reference>
<comment type="caution">
    <text evidence="2">The sequence shown here is derived from an EMBL/GenBank/DDBJ whole genome shotgun (WGS) entry which is preliminary data.</text>
</comment>
<dbReference type="AlphaFoldDB" id="A0A9X3X504"/>
<gene>
    <name evidence="2" type="ORF">KEG57_25215</name>
</gene>
<evidence type="ECO:0000259" key="1">
    <source>
        <dbReference type="Pfam" id="PF21831"/>
    </source>
</evidence>
<dbReference type="RefSeq" id="WP_272425584.1">
    <property type="nucleotide sequence ID" value="NZ_JAGTJJ010000016.1"/>
</dbReference>
<protein>
    <recommendedName>
        <fullName evidence="1">DUF6891 domain-containing protein</fullName>
    </recommendedName>
</protein>
<sequence>MPDDFWSFILKEPRRSLMLRDESDPYSAAVFLESWALEIRAGYTPAEHLDLSERLNEYLDIDVPPHLEARLVSELTQQTERLLREAREVEATWAGPTMNDRITAAFADLRTRGILAKERAGLTIQDGWGYVGLEARPDHEGAVFFHQEDVFDALRGMSLPLSYGSAGEQVEDPSQAHAIAVSVLDSLASHGVPAVWTGRVEDCIEILPFKWQRRRWTAAPREISGATPWQRDMRQLGLFSVSARDLEPFMQPVRAYRTTFGFDARLSFIMRGVWKLLGGERGQVGHGGDPHVFVPAGEMTVMMPRDALCNLDPSEAAAIRRRAMAARRPGPETMRVVPEHKKTMGETAAAETRRRPWWKIW</sequence>
<proteinExistence type="predicted"/>
<dbReference type="Proteomes" id="UP001151081">
    <property type="component" value="Unassembled WGS sequence"/>
</dbReference>
<dbReference type="Pfam" id="PF21831">
    <property type="entry name" value="DUF6891"/>
    <property type="match status" value="1"/>
</dbReference>
<name>A0A9X3X504_9BACT</name>
<keyword evidence="3" id="KW-1185">Reference proteome</keyword>
<dbReference type="EMBL" id="JAGTJJ010000016">
    <property type="protein sequence ID" value="MDC3983834.1"/>
    <property type="molecule type" value="Genomic_DNA"/>
</dbReference>
<organism evidence="2 3">
    <name type="scientific">Polyangium jinanense</name>
    <dbReference type="NCBI Taxonomy" id="2829994"/>
    <lineage>
        <taxon>Bacteria</taxon>
        <taxon>Pseudomonadati</taxon>
        <taxon>Myxococcota</taxon>
        <taxon>Polyangia</taxon>
        <taxon>Polyangiales</taxon>
        <taxon>Polyangiaceae</taxon>
        <taxon>Polyangium</taxon>
    </lineage>
</organism>
<accession>A0A9X3X504</accession>
<evidence type="ECO:0000313" key="3">
    <source>
        <dbReference type="Proteomes" id="UP001151081"/>
    </source>
</evidence>
<feature type="domain" description="DUF6891" evidence="1">
    <location>
        <begin position="32"/>
        <end position="215"/>
    </location>
</feature>
<evidence type="ECO:0000313" key="2">
    <source>
        <dbReference type="EMBL" id="MDC3983834.1"/>
    </source>
</evidence>
<dbReference type="InterPro" id="IPR054186">
    <property type="entry name" value="DUF6891"/>
</dbReference>